<gene>
    <name evidence="1" type="ORF">VK792_07015</name>
</gene>
<dbReference type="InterPro" id="IPR027417">
    <property type="entry name" value="P-loop_NTPase"/>
</dbReference>
<keyword evidence="2" id="KW-1185">Reference proteome</keyword>
<dbReference type="SUPFAM" id="SSF52540">
    <property type="entry name" value="P-loop containing nucleoside triphosphate hydrolases"/>
    <property type="match status" value="1"/>
</dbReference>
<name>A0ABU6HF84_9RHOB</name>
<organism evidence="1 2">
    <name type="scientific">Mesobacterium hydrothermale</name>
    <dbReference type="NCBI Taxonomy" id="3111907"/>
    <lineage>
        <taxon>Bacteria</taxon>
        <taxon>Pseudomonadati</taxon>
        <taxon>Pseudomonadota</taxon>
        <taxon>Alphaproteobacteria</taxon>
        <taxon>Rhodobacterales</taxon>
        <taxon>Roseobacteraceae</taxon>
        <taxon>Mesobacterium</taxon>
    </lineage>
</organism>
<dbReference type="Gene3D" id="1.10.8.60">
    <property type="match status" value="1"/>
</dbReference>
<proteinExistence type="predicted"/>
<accession>A0ABU6HF84</accession>
<comment type="caution">
    <text evidence="1">The sequence shown here is derived from an EMBL/GenBank/DDBJ whole genome shotgun (WGS) entry which is preliminary data.</text>
</comment>
<evidence type="ECO:0000313" key="2">
    <source>
        <dbReference type="Proteomes" id="UP001348149"/>
    </source>
</evidence>
<dbReference type="PANTHER" id="PTHR30050">
    <property type="entry name" value="CHROMOSOMAL REPLICATION INITIATOR PROTEIN DNAA"/>
    <property type="match status" value="1"/>
</dbReference>
<dbReference type="Proteomes" id="UP001348149">
    <property type="component" value="Unassembled WGS sequence"/>
</dbReference>
<dbReference type="EMBL" id="JAYLLH010000007">
    <property type="protein sequence ID" value="MEC3861031.1"/>
    <property type="molecule type" value="Genomic_DNA"/>
</dbReference>
<sequence>MTTQYGLDLPRRLALGREDFFVTEANALALALIDGWRNWAGGKLALVGPQGAGKTHLAHVWAKDSGARILPARDLALADIPALATGPVCVEDISDIAGQPEAENALFHLHNLVLAERHALMLTAHTPPTDWGIRLPDLASRMMGTQVARLGPPDDALLSAVLAKLFADRHSVPAPDVIPYLLRHMPRSFAAAGQVVAEIDRRALATRGGATRAKAREALAALELCEASGDN</sequence>
<evidence type="ECO:0000313" key="1">
    <source>
        <dbReference type="EMBL" id="MEC3861031.1"/>
    </source>
</evidence>
<dbReference type="RefSeq" id="WP_326296691.1">
    <property type="nucleotide sequence ID" value="NZ_JAYLLH010000007.1"/>
</dbReference>
<reference evidence="1 2" key="1">
    <citation type="submission" date="2024-01" db="EMBL/GenBank/DDBJ databases">
        <title>Mesobacterium rodlantinim sp. nov., isolated from shallow sea hydrothermal systems off Kueishantao Island.</title>
        <authorList>
            <person name="Su Z."/>
            <person name="Tang K."/>
        </authorList>
    </citation>
    <scope>NUCLEOTIDE SEQUENCE [LARGE SCALE GENOMIC DNA]</scope>
    <source>
        <strain evidence="1 2">TK19101</strain>
    </source>
</reference>
<dbReference type="PANTHER" id="PTHR30050:SF5">
    <property type="entry name" value="DNAA REGULATORY INACTIVATOR HDA"/>
    <property type="match status" value="1"/>
</dbReference>
<dbReference type="Gene3D" id="3.40.50.300">
    <property type="entry name" value="P-loop containing nucleotide triphosphate hydrolases"/>
    <property type="match status" value="1"/>
</dbReference>
<protein>
    <submittedName>
        <fullName evidence="1">Chromosomal replication initiator DnaA</fullName>
    </submittedName>
</protein>